<keyword evidence="2" id="KW-1185">Reference proteome</keyword>
<sequence length="107" mass="12066">MKLIVRRWGRRRRESTLISPARAMFSNCKPQIEVNNGHKMIVNPAGRCTMSASSDRLENRVQDVDEGIGQIDVNNGFLGTSSEIDDDGQIDSKSEYKTMMKESDRST</sequence>
<evidence type="ECO:0000313" key="2">
    <source>
        <dbReference type="Proteomes" id="UP001060215"/>
    </source>
</evidence>
<gene>
    <name evidence="1" type="ORF">LOK49_LG08G01845</name>
</gene>
<dbReference type="EMBL" id="CM045766">
    <property type="protein sequence ID" value="KAI8002853.1"/>
    <property type="molecule type" value="Genomic_DNA"/>
</dbReference>
<organism evidence="1 2">
    <name type="scientific">Camellia lanceoleosa</name>
    <dbReference type="NCBI Taxonomy" id="1840588"/>
    <lineage>
        <taxon>Eukaryota</taxon>
        <taxon>Viridiplantae</taxon>
        <taxon>Streptophyta</taxon>
        <taxon>Embryophyta</taxon>
        <taxon>Tracheophyta</taxon>
        <taxon>Spermatophyta</taxon>
        <taxon>Magnoliopsida</taxon>
        <taxon>eudicotyledons</taxon>
        <taxon>Gunneridae</taxon>
        <taxon>Pentapetalae</taxon>
        <taxon>asterids</taxon>
        <taxon>Ericales</taxon>
        <taxon>Theaceae</taxon>
        <taxon>Camellia</taxon>
    </lineage>
</organism>
<accession>A0ACC0GNS3</accession>
<protein>
    <submittedName>
        <fullName evidence="1">Uncharacterized protein</fullName>
    </submittedName>
</protein>
<proteinExistence type="predicted"/>
<reference evidence="1 2" key="1">
    <citation type="journal article" date="2022" name="Plant J.">
        <title>Chromosome-level genome of Camellia lanceoleosa provides a valuable resource for understanding genome evolution and self-incompatibility.</title>
        <authorList>
            <person name="Gong W."/>
            <person name="Xiao S."/>
            <person name="Wang L."/>
            <person name="Liao Z."/>
            <person name="Chang Y."/>
            <person name="Mo W."/>
            <person name="Hu G."/>
            <person name="Li W."/>
            <person name="Zhao G."/>
            <person name="Zhu H."/>
            <person name="Hu X."/>
            <person name="Ji K."/>
            <person name="Xiang X."/>
            <person name="Song Q."/>
            <person name="Yuan D."/>
            <person name="Jin S."/>
            <person name="Zhang L."/>
        </authorList>
    </citation>
    <scope>NUCLEOTIDE SEQUENCE [LARGE SCALE GENOMIC DNA]</scope>
    <source>
        <strain evidence="1">SQ_2022a</strain>
    </source>
</reference>
<name>A0ACC0GNS3_9ERIC</name>
<dbReference type="Proteomes" id="UP001060215">
    <property type="component" value="Chromosome 9"/>
</dbReference>
<comment type="caution">
    <text evidence="1">The sequence shown here is derived from an EMBL/GenBank/DDBJ whole genome shotgun (WGS) entry which is preliminary data.</text>
</comment>
<evidence type="ECO:0000313" key="1">
    <source>
        <dbReference type="EMBL" id="KAI8002853.1"/>
    </source>
</evidence>